<gene>
    <name evidence="1" type="ORF">EHQ58_14315</name>
</gene>
<dbReference type="Gene3D" id="1.25.40.10">
    <property type="entry name" value="Tetratricopeptide repeat domain"/>
    <property type="match status" value="1"/>
</dbReference>
<evidence type="ECO:0000313" key="2">
    <source>
        <dbReference type="Proteomes" id="UP000297693"/>
    </source>
</evidence>
<proteinExistence type="predicted"/>
<dbReference type="OrthoDB" id="343191at2"/>
<dbReference type="Proteomes" id="UP000297693">
    <property type="component" value="Unassembled WGS sequence"/>
</dbReference>
<reference evidence="1" key="1">
    <citation type="journal article" date="2019" name="PLoS Negl. Trop. Dis.">
        <title>Revisiting the worldwide diversity of Leptospira species in the environment.</title>
        <authorList>
            <person name="Vincent A.T."/>
            <person name="Schiettekatte O."/>
            <person name="Bourhy P."/>
            <person name="Veyrier F.J."/>
            <person name="Picardeau M."/>
        </authorList>
    </citation>
    <scope>NUCLEOTIDE SEQUENCE [LARGE SCALE GENOMIC DNA]</scope>
    <source>
        <strain evidence="1">201702476</strain>
    </source>
</reference>
<sequence>MAQQATKGIHPSLEKEAWDLFEVGANEEVLLLAKSQPENHYIQHLAFLASYELKGNIAGISPKGISSLSPIVEAIVNFNNGRYIEAASHLSLYFQSANHAICYSIINLALKIYFRSENFSDALKIISIFKSKSNDQSFAKEEIIATYNLRKYEEVIKFFRENIKQLNDSDIHKIVGMSLLFLDRHKEANLIFENIPGKMNLPSFEEKRESYKTLFSNIGSMESNSGNLSMKELEDMGFAYLFHGEYEKAEKTFLSITSKLKPTLCNA</sequence>
<accession>A0A4R9JY55</accession>
<protein>
    <recommendedName>
        <fullName evidence="3">Tetratricopeptide repeat protein</fullName>
    </recommendedName>
</protein>
<comment type="caution">
    <text evidence="1">The sequence shown here is derived from an EMBL/GenBank/DDBJ whole genome shotgun (WGS) entry which is preliminary data.</text>
</comment>
<dbReference type="InterPro" id="IPR011990">
    <property type="entry name" value="TPR-like_helical_dom_sf"/>
</dbReference>
<name>A0A4R9JY55_9LEPT</name>
<evidence type="ECO:0008006" key="3">
    <source>
        <dbReference type="Google" id="ProtNLM"/>
    </source>
</evidence>
<dbReference type="RefSeq" id="WP_135624573.1">
    <property type="nucleotide sequence ID" value="NZ_RQGD01000035.1"/>
</dbReference>
<dbReference type="AlphaFoldDB" id="A0A4R9JY55"/>
<evidence type="ECO:0000313" key="1">
    <source>
        <dbReference type="EMBL" id="TGL57452.1"/>
    </source>
</evidence>
<organism evidence="1 2">
    <name type="scientific">Leptospira ognonensis</name>
    <dbReference type="NCBI Taxonomy" id="2484945"/>
    <lineage>
        <taxon>Bacteria</taxon>
        <taxon>Pseudomonadati</taxon>
        <taxon>Spirochaetota</taxon>
        <taxon>Spirochaetia</taxon>
        <taxon>Leptospirales</taxon>
        <taxon>Leptospiraceae</taxon>
        <taxon>Leptospira</taxon>
    </lineage>
</organism>
<keyword evidence="2" id="KW-1185">Reference proteome</keyword>
<dbReference type="EMBL" id="RQGD01000035">
    <property type="protein sequence ID" value="TGL57452.1"/>
    <property type="molecule type" value="Genomic_DNA"/>
</dbReference>